<evidence type="ECO:0000313" key="2">
    <source>
        <dbReference type="Proteomes" id="UP001497444"/>
    </source>
</evidence>
<sequence length="223" mass="24653">MSSGKAVNEAQRGTCSLTARGLPIQSSRAGTVYDISPQGTEKGLEVQYTMDHQVDAQMEVGEESNFNATEILTENTLKELFLVPAVREALALCHLRCVETGSYQIVKDKLHKLNFSTTALMGYVVGIANLQDHVNLTKDLKMSILGLRVLLPAARLKMPAGNLQKLIFHEILLLYKEHMCMSEAETTAVGFDNPDVKELMESWSLINNKFLQLCGVPLWALGD</sequence>
<evidence type="ECO:0000313" key="1">
    <source>
        <dbReference type="EMBL" id="CAK9269225.1"/>
    </source>
</evidence>
<name>A0ABP0WQU5_9BRYO</name>
<keyword evidence="2" id="KW-1185">Reference proteome</keyword>
<proteinExistence type="predicted"/>
<reference evidence="1 2" key="1">
    <citation type="submission" date="2024-02" db="EMBL/GenBank/DDBJ databases">
        <authorList>
            <consortium name="ELIXIR-Norway"/>
            <consortium name="Elixir Norway"/>
        </authorList>
    </citation>
    <scope>NUCLEOTIDE SEQUENCE [LARGE SCALE GENOMIC DNA]</scope>
</reference>
<organism evidence="1 2">
    <name type="scientific">Sphagnum jensenii</name>
    <dbReference type="NCBI Taxonomy" id="128206"/>
    <lineage>
        <taxon>Eukaryota</taxon>
        <taxon>Viridiplantae</taxon>
        <taxon>Streptophyta</taxon>
        <taxon>Embryophyta</taxon>
        <taxon>Bryophyta</taxon>
        <taxon>Sphagnophytina</taxon>
        <taxon>Sphagnopsida</taxon>
        <taxon>Sphagnales</taxon>
        <taxon>Sphagnaceae</taxon>
        <taxon>Sphagnum</taxon>
    </lineage>
</organism>
<dbReference type="Proteomes" id="UP001497444">
    <property type="component" value="Chromosome 2"/>
</dbReference>
<gene>
    <name evidence="1" type="ORF">CSSPJE1EN1_LOCUS14703</name>
</gene>
<protein>
    <submittedName>
        <fullName evidence="1">Uncharacterized protein</fullName>
    </submittedName>
</protein>
<dbReference type="EMBL" id="OZ020097">
    <property type="protein sequence ID" value="CAK9269225.1"/>
    <property type="molecule type" value="Genomic_DNA"/>
</dbReference>
<accession>A0ABP0WQU5</accession>